<proteinExistence type="predicted"/>
<comment type="caution">
    <text evidence="1">The sequence shown here is derived from an EMBL/GenBank/DDBJ whole genome shotgun (WGS) entry which is preliminary data.</text>
</comment>
<evidence type="ECO:0000313" key="1">
    <source>
        <dbReference type="EMBL" id="CAH2089458.1"/>
    </source>
</evidence>
<reference evidence="1" key="1">
    <citation type="submission" date="2022-03" db="EMBL/GenBank/DDBJ databases">
        <authorList>
            <person name="Tunstrom K."/>
        </authorList>
    </citation>
    <scope>NUCLEOTIDE SEQUENCE</scope>
</reference>
<protein>
    <submittedName>
        <fullName evidence="1">Uncharacterized protein</fullName>
    </submittedName>
</protein>
<sequence length="74" mass="8430">MNEVRSLFEEGLHLLTPQRWKDCIKHVIEVEDKMCTLGLGHIVDDITDRFIIEVVDDSDDSAHSGTESLPDSDY</sequence>
<dbReference type="AlphaFoldDB" id="A0AAU9TR39"/>
<evidence type="ECO:0000313" key="2">
    <source>
        <dbReference type="Proteomes" id="UP001153954"/>
    </source>
</evidence>
<dbReference type="Proteomes" id="UP001153954">
    <property type="component" value="Unassembled WGS sequence"/>
</dbReference>
<gene>
    <name evidence="1" type="ORF">EEDITHA_LOCUS5509</name>
</gene>
<organism evidence="1 2">
    <name type="scientific">Euphydryas editha</name>
    <name type="common">Edith's checkerspot</name>
    <dbReference type="NCBI Taxonomy" id="104508"/>
    <lineage>
        <taxon>Eukaryota</taxon>
        <taxon>Metazoa</taxon>
        <taxon>Ecdysozoa</taxon>
        <taxon>Arthropoda</taxon>
        <taxon>Hexapoda</taxon>
        <taxon>Insecta</taxon>
        <taxon>Pterygota</taxon>
        <taxon>Neoptera</taxon>
        <taxon>Endopterygota</taxon>
        <taxon>Lepidoptera</taxon>
        <taxon>Glossata</taxon>
        <taxon>Ditrysia</taxon>
        <taxon>Papilionoidea</taxon>
        <taxon>Nymphalidae</taxon>
        <taxon>Nymphalinae</taxon>
        <taxon>Euphydryas</taxon>
    </lineage>
</organism>
<dbReference type="EMBL" id="CAKOGL010000008">
    <property type="protein sequence ID" value="CAH2089458.1"/>
    <property type="molecule type" value="Genomic_DNA"/>
</dbReference>
<accession>A0AAU9TR39</accession>
<keyword evidence="2" id="KW-1185">Reference proteome</keyword>
<name>A0AAU9TR39_EUPED</name>